<dbReference type="GO" id="GO:0016020">
    <property type="term" value="C:membrane"/>
    <property type="evidence" value="ECO:0007669"/>
    <property type="project" value="UniProtKB-SubCell"/>
</dbReference>
<keyword evidence="6" id="KW-0349">Heme</keyword>
<proteinExistence type="predicted"/>
<dbReference type="PRINTS" id="PR00385">
    <property type="entry name" value="P450"/>
</dbReference>
<keyword evidence="4" id="KW-1133">Transmembrane helix</keyword>
<dbReference type="GO" id="GO:0005506">
    <property type="term" value="F:iron ion binding"/>
    <property type="evidence" value="ECO:0007669"/>
    <property type="project" value="InterPro"/>
</dbReference>
<accession>A0A3L6PIF7</accession>
<evidence type="ECO:0000256" key="4">
    <source>
        <dbReference type="ARBA" id="ARBA00022989"/>
    </source>
</evidence>
<evidence type="ECO:0000313" key="8">
    <source>
        <dbReference type="Proteomes" id="UP000275267"/>
    </source>
</evidence>
<dbReference type="InterPro" id="IPR051103">
    <property type="entry name" value="Plant_metabolite_P450s"/>
</dbReference>
<protein>
    <submittedName>
        <fullName evidence="7">Uncharacterized protein</fullName>
    </submittedName>
</protein>
<dbReference type="InterPro" id="IPR036396">
    <property type="entry name" value="Cyt_P450_sf"/>
</dbReference>
<dbReference type="Gene3D" id="1.10.630.10">
    <property type="entry name" value="Cytochrome P450"/>
    <property type="match status" value="1"/>
</dbReference>
<evidence type="ECO:0000313" key="7">
    <source>
        <dbReference type="EMBL" id="RLM58571.1"/>
    </source>
</evidence>
<dbReference type="PANTHER" id="PTHR24298">
    <property type="entry name" value="FLAVONOID 3'-MONOOXYGENASE-RELATED"/>
    <property type="match status" value="1"/>
</dbReference>
<keyword evidence="8" id="KW-1185">Reference proteome</keyword>
<dbReference type="PRINTS" id="PR00463">
    <property type="entry name" value="EP450I"/>
</dbReference>
<organism evidence="7 8">
    <name type="scientific">Panicum miliaceum</name>
    <name type="common">Proso millet</name>
    <name type="synonym">Broomcorn millet</name>
    <dbReference type="NCBI Taxonomy" id="4540"/>
    <lineage>
        <taxon>Eukaryota</taxon>
        <taxon>Viridiplantae</taxon>
        <taxon>Streptophyta</taxon>
        <taxon>Embryophyta</taxon>
        <taxon>Tracheophyta</taxon>
        <taxon>Spermatophyta</taxon>
        <taxon>Magnoliopsida</taxon>
        <taxon>Liliopsida</taxon>
        <taxon>Poales</taxon>
        <taxon>Poaceae</taxon>
        <taxon>PACMAD clade</taxon>
        <taxon>Panicoideae</taxon>
        <taxon>Panicodae</taxon>
        <taxon>Paniceae</taxon>
        <taxon>Panicinae</taxon>
        <taxon>Panicum</taxon>
        <taxon>Panicum sect. Panicum</taxon>
    </lineage>
</organism>
<sequence>MASVKWTLAHLVTRPEVQEKLHRELTGNHRNGQISDKRLRDMSYLRAVILESLRLHPPLPLLVRDVGPDGAAAARTAPPPPDCMTVRFLLDTEEVGRNPKVWTDPNEFRPERFLVGGAGRRYCPGAGLSRIHVGCFVAALVREFEWAPPADGGGGVDLTATTALFVKVMASPLRARVMPRHMSQA</sequence>
<dbReference type="OrthoDB" id="1055148at2759"/>
<comment type="cofactor">
    <cofactor evidence="6">
        <name>heme</name>
        <dbReference type="ChEBI" id="CHEBI:30413"/>
    </cofactor>
</comment>
<comment type="subcellular location">
    <subcellularLocation>
        <location evidence="1">Membrane</location>
        <topology evidence="1">Single-pass membrane protein</topology>
    </subcellularLocation>
</comment>
<evidence type="ECO:0000256" key="1">
    <source>
        <dbReference type="ARBA" id="ARBA00004167"/>
    </source>
</evidence>
<dbReference type="EMBL" id="PQIB02000017">
    <property type="protein sequence ID" value="RLM58571.1"/>
    <property type="molecule type" value="Genomic_DNA"/>
</dbReference>
<dbReference type="AlphaFoldDB" id="A0A3L6PIF7"/>
<dbReference type="Pfam" id="PF00067">
    <property type="entry name" value="p450"/>
    <property type="match status" value="1"/>
</dbReference>
<dbReference type="Proteomes" id="UP000275267">
    <property type="component" value="Unassembled WGS sequence"/>
</dbReference>
<dbReference type="STRING" id="4540.A0A3L6PIF7"/>
<evidence type="ECO:0000256" key="3">
    <source>
        <dbReference type="ARBA" id="ARBA00022723"/>
    </source>
</evidence>
<evidence type="ECO:0000256" key="5">
    <source>
        <dbReference type="ARBA" id="ARBA00023136"/>
    </source>
</evidence>
<evidence type="ECO:0000256" key="2">
    <source>
        <dbReference type="ARBA" id="ARBA00022692"/>
    </source>
</evidence>
<dbReference type="PANTHER" id="PTHR24298:SF389">
    <property type="entry name" value="OS04G0128400 PROTEIN"/>
    <property type="match status" value="1"/>
</dbReference>
<dbReference type="InterPro" id="IPR001128">
    <property type="entry name" value="Cyt_P450"/>
</dbReference>
<dbReference type="GO" id="GO:0016709">
    <property type="term" value="F:oxidoreductase activity, acting on paired donors, with incorporation or reduction of molecular oxygen, NAD(P)H as one donor, and incorporation of one atom of oxygen"/>
    <property type="evidence" value="ECO:0007669"/>
    <property type="project" value="TreeGrafter"/>
</dbReference>
<keyword evidence="2" id="KW-0812">Transmembrane</keyword>
<keyword evidence="3 6" id="KW-0479">Metal-binding</keyword>
<keyword evidence="6" id="KW-0408">Iron</keyword>
<gene>
    <name evidence="7" type="ORF">C2845_PM18G09200</name>
</gene>
<dbReference type="SUPFAM" id="SSF48264">
    <property type="entry name" value="Cytochrome P450"/>
    <property type="match status" value="1"/>
</dbReference>
<dbReference type="InterPro" id="IPR002401">
    <property type="entry name" value="Cyt_P450_E_grp-I"/>
</dbReference>
<evidence type="ECO:0000256" key="6">
    <source>
        <dbReference type="PIRSR" id="PIRSR602401-1"/>
    </source>
</evidence>
<reference evidence="8" key="1">
    <citation type="journal article" date="2019" name="Nat. Commun.">
        <title>The genome of broomcorn millet.</title>
        <authorList>
            <person name="Zou C."/>
            <person name="Miki D."/>
            <person name="Li D."/>
            <person name="Tang Q."/>
            <person name="Xiao L."/>
            <person name="Rajput S."/>
            <person name="Deng P."/>
            <person name="Jia W."/>
            <person name="Huang R."/>
            <person name="Zhang M."/>
            <person name="Sun Y."/>
            <person name="Hu J."/>
            <person name="Fu X."/>
            <person name="Schnable P.S."/>
            <person name="Li F."/>
            <person name="Zhang H."/>
            <person name="Feng B."/>
            <person name="Zhu X."/>
            <person name="Liu R."/>
            <person name="Schnable J.C."/>
            <person name="Zhu J.-K."/>
            <person name="Zhang H."/>
        </authorList>
    </citation>
    <scope>NUCLEOTIDE SEQUENCE [LARGE SCALE GENOMIC DNA]</scope>
</reference>
<feature type="binding site" description="axial binding residue" evidence="6">
    <location>
        <position position="123"/>
    </location>
    <ligand>
        <name>heme</name>
        <dbReference type="ChEBI" id="CHEBI:30413"/>
    </ligand>
    <ligandPart>
        <name>Fe</name>
        <dbReference type="ChEBI" id="CHEBI:18248"/>
    </ligandPart>
</feature>
<keyword evidence="5" id="KW-0472">Membrane</keyword>
<dbReference type="GO" id="GO:0020037">
    <property type="term" value="F:heme binding"/>
    <property type="evidence" value="ECO:0007669"/>
    <property type="project" value="InterPro"/>
</dbReference>
<comment type="caution">
    <text evidence="7">The sequence shown here is derived from an EMBL/GenBank/DDBJ whole genome shotgun (WGS) entry which is preliminary data.</text>
</comment>
<name>A0A3L6PIF7_PANMI</name>